<evidence type="ECO:0000313" key="3">
    <source>
        <dbReference type="EMBL" id="CAJ1390456.1"/>
    </source>
</evidence>
<organism evidence="3 4">
    <name type="scientific">Effrenium voratum</name>
    <dbReference type="NCBI Taxonomy" id="2562239"/>
    <lineage>
        <taxon>Eukaryota</taxon>
        <taxon>Sar</taxon>
        <taxon>Alveolata</taxon>
        <taxon>Dinophyceae</taxon>
        <taxon>Suessiales</taxon>
        <taxon>Symbiodiniaceae</taxon>
        <taxon>Effrenium</taxon>
    </lineage>
</organism>
<feature type="coiled-coil region" evidence="1">
    <location>
        <begin position="137"/>
        <end position="228"/>
    </location>
</feature>
<feature type="compositionally biased region" description="Basic and acidic residues" evidence="2">
    <location>
        <begin position="345"/>
        <end position="357"/>
    </location>
</feature>
<feature type="compositionally biased region" description="Low complexity" evidence="2">
    <location>
        <begin position="649"/>
        <end position="663"/>
    </location>
</feature>
<keyword evidence="4" id="KW-1185">Reference proteome</keyword>
<dbReference type="EMBL" id="CAUJNA010002079">
    <property type="protein sequence ID" value="CAJ1390456.1"/>
    <property type="molecule type" value="Genomic_DNA"/>
</dbReference>
<dbReference type="AlphaFoldDB" id="A0AA36N0T3"/>
<feature type="region of interest" description="Disordered" evidence="2">
    <location>
        <begin position="1"/>
        <end position="59"/>
    </location>
</feature>
<name>A0AA36N0T3_9DINO</name>
<keyword evidence="1" id="KW-0175">Coiled coil</keyword>
<feature type="region of interest" description="Disordered" evidence="2">
    <location>
        <begin position="594"/>
        <end position="696"/>
    </location>
</feature>
<evidence type="ECO:0000256" key="2">
    <source>
        <dbReference type="SAM" id="MobiDB-lite"/>
    </source>
</evidence>
<protein>
    <submittedName>
        <fullName evidence="3">Uncharacterized protein</fullName>
    </submittedName>
</protein>
<feature type="region of interest" description="Disordered" evidence="2">
    <location>
        <begin position="88"/>
        <end position="126"/>
    </location>
</feature>
<gene>
    <name evidence="3" type="ORF">EVOR1521_LOCUS15873</name>
</gene>
<feature type="compositionally biased region" description="Basic and acidic residues" evidence="2">
    <location>
        <begin position="308"/>
        <end position="338"/>
    </location>
</feature>
<feature type="region of interest" description="Disordered" evidence="2">
    <location>
        <begin position="492"/>
        <end position="529"/>
    </location>
</feature>
<proteinExistence type="predicted"/>
<feature type="region of interest" description="Disordered" evidence="2">
    <location>
        <begin position="308"/>
        <end position="358"/>
    </location>
</feature>
<evidence type="ECO:0000313" key="4">
    <source>
        <dbReference type="Proteomes" id="UP001178507"/>
    </source>
</evidence>
<comment type="caution">
    <text evidence="3">The sequence shown here is derived from an EMBL/GenBank/DDBJ whole genome shotgun (WGS) entry which is preliminary data.</text>
</comment>
<evidence type="ECO:0000256" key="1">
    <source>
        <dbReference type="SAM" id="Coils"/>
    </source>
</evidence>
<dbReference type="Proteomes" id="UP001178507">
    <property type="component" value="Unassembled WGS sequence"/>
</dbReference>
<sequence length="696" mass="76911">MSQGPEGDGTPRTPRRQAWRSASPERTPTPGRSPETENSASGLGVAQLAQEAEERSQRRAAALRGVLESIRVQGAPAVPLLPGRAVGASEVTSLSGDSPSGGGFSRAEAMEEERPRAVPAAAEGPELADAPARQDLLQALESRCSSLENALECCRLEAHEAQEALSQCQAELACLEGRAAKREADLRQEIIQLRSQQSKERERLRAEAKRLQSSLKEAQARAKAESEAKMAAVDQVEVLRLELTRSDSRRREAQAKSSMEEALQQHRELVKWIAQRCSEALGEDLDASEETLRRQLLRLVETRGKSVEEAKAASGAERCEPGQHTELRGRVRQAEKAQRQLQRKMQAENEAREAEREAQEEEFQQLRLRVATLQRAKEASERYVEEEEEAWLRSEAQLRQAEHQAASALCTARHCEAEAQAAAGDAVSATAKAHSATATARRLEAEIADLEDRNRVPLPLADVNQAQLRRREAAMLEELSFWQSEAQEAQRRAEDHCAEAERQQREADHLRRAEAQRERPAQEKVEEAKRGLMQQALKEQADQMRLDFEHALLEVQEARKKQGSELEERQHLLFAEEAQVAALRRELEHRELAQEARDAQLQQSQEELGRSERQLQRAEASKMELQEEIEQTKTRTDQESGGAARELRAAVAAAQGPARRGAAGLPGSGGGAAIAVLPRGGGRQEGSGGASPRPRA</sequence>
<reference evidence="3" key="1">
    <citation type="submission" date="2023-08" db="EMBL/GenBank/DDBJ databases">
        <authorList>
            <person name="Chen Y."/>
            <person name="Shah S."/>
            <person name="Dougan E. K."/>
            <person name="Thang M."/>
            <person name="Chan C."/>
        </authorList>
    </citation>
    <scope>NUCLEOTIDE SEQUENCE</scope>
</reference>
<accession>A0AA36N0T3</accession>
<feature type="compositionally biased region" description="Basic and acidic residues" evidence="2">
    <location>
        <begin position="607"/>
        <end position="638"/>
    </location>
</feature>
<feature type="compositionally biased region" description="Gly residues" evidence="2">
    <location>
        <begin position="679"/>
        <end position="689"/>
    </location>
</feature>